<feature type="transmembrane region" description="Helical" evidence="1">
    <location>
        <begin position="332"/>
        <end position="353"/>
    </location>
</feature>
<dbReference type="AlphaFoldDB" id="A0A0G0VDQ3"/>
<name>A0A0G0VDQ3_9BACT</name>
<sequence>MKFAALRSLIINHLSFLILFLFSAFYFLSSATSAHAAAPTITPTQTKSAAVAANTNPDVPNNLHNWTNWTQSVMIEVMSALTCQIAGVDPVNPKQSCLGADQKTGKIGFLPSPQEGGAIGFMGNMIATLYTPPLHTADYFQNLAQNFGISKKTYAQTTGTGFQSLTPLIGIWSAFRNIVYLLLVIVFVVIGLAVMLRVKIDPRTVMTIQNQIPKIIIGILAVTFSFAIAGFLIDMMWVLIYLSFGIISGISKEAAVSVANLNPTLLQKSSVLGMMGDINGMVTGVAWNGGEVIKQILNIAPTIHSFNAFSDISWFQLNILSTFGLSFGNLDIFNHLINIGSVLSSLALSWHILTLPPASGAGTNLGFFQNMPIALPLMIAWYEVVNISARTFLPFLIIFLVVFIAVFIALFRLWFSLLMSYIFILLDVVLAPFWIIGGIIPGSPISLSGWLRDIGANLLAFPATLILLLLGKVFVNAFSTTQNPFLPPLLGDIGPTTNNMLGSLIGIGFILVTPNIVSILKQMLKAPKVDTSSVTQSIAAGAGVPMAGIRSTGAYFARSQQIGARGGWTGTLRNIFKF</sequence>
<feature type="transmembrane region" description="Helical" evidence="1">
    <location>
        <begin position="178"/>
        <end position="200"/>
    </location>
</feature>
<gene>
    <name evidence="3" type="ORF">UU14_C0056G0007</name>
</gene>
<keyword evidence="1" id="KW-1133">Transmembrane helix</keyword>
<feature type="chain" id="PRO_5002534837" description="TrbL/VirB6 plasmid conjugal transfer protein" evidence="2">
    <location>
        <begin position="37"/>
        <end position="578"/>
    </location>
</feature>
<feature type="transmembrane region" description="Helical" evidence="1">
    <location>
        <begin position="499"/>
        <end position="520"/>
    </location>
</feature>
<feature type="transmembrane region" description="Helical" evidence="1">
    <location>
        <begin position="421"/>
        <end position="442"/>
    </location>
</feature>
<reference evidence="3 4" key="1">
    <citation type="journal article" date="2015" name="Nature">
        <title>rRNA introns, odd ribosomes, and small enigmatic genomes across a large radiation of phyla.</title>
        <authorList>
            <person name="Brown C.T."/>
            <person name="Hug L.A."/>
            <person name="Thomas B.C."/>
            <person name="Sharon I."/>
            <person name="Castelle C.J."/>
            <person name="Singh A."/>
            <person name="Wilkins M.J."/>
            <person name="Williams K.H."/>
            <person name="Banfield J.F."/>
        </authorList>
    </citation>
    <scope>NUCLEOTIDE SEQUENCE [LARGE SCALE GENOMIC DNA]</scope>
</reference>
<evidence type="ECO:0000313" key="3">
    <source>
        <dbReference type="EMBL" id="KKR70145.1"/>
    </source>
</evidence>
<organism evidence="3 4">
    <name type="scientific">Candidatus Roizmanbacteria bacterium GW2011_GWB1_40_7</name>
    <dbReference type="NCBI Taxonomy" id="1618482"/>
    <lineage>
        <taxon>Bacteria</taxon>
        <taxon>Candidatus Roizmaniibacteriota</taxon>
    </lineage>
</organism>
<feature type="transmembrane region" description="Helical" evidence="1">
    <location>
        <begin position="392"/>
        <end position="415"/>
    </location>
</feature>
<accession>A0A0G0VDQ3</accession>
<evidence type="ECO:0000256" key="2">
    <source>
        <dbReference type="SAM" id="SignalP"/>
    </source>
</evidence>
<feature type="transmembrane region" description="Helical" evidence="1">
    <location>
        <begin position="365"/>
        <end position="385"/>
    </location>
</feature>
<evidence type="ECO:0000313" key="4">
    <source>
        <dbReference type="Proteomes" id="UP000034664"/>
    </source>
</evidence>
<comment type="caution">
    <text evidence="3">The sequence shown here is derived from an EMBL/GenBank/DDBJ whole genome shotgun (WGS) entry which is preliminary data.</text>
</comment>
<keyword evidence="1" id="KW-0472">Membrane</keyword>
<evidence type="ECO:0000256" key="1">
    <source>
        <dbReference type="SAM" id="Phobius"/>
    </source>
</evidence>
<keyword evidence="2" id="KW-0732">Signal</keyword>
<proteinExistence type="predicted"/>
<dbReference type="Proteomes" id="UP000034664">
    <property type="component" value="Unassembled WGS sequence"/>
</dbReference>
<feature type="transmembrane region" description="Helical" evidence="1">
    <location>
        <begin position="212"/>
        <end position="233"/>
    </location>
</feature>
<protein>
    <recommendedName>
        <fullName evidence="5">TrbL/VirB6 plasmid conjugal transfer protein</fullName>
    </recommendedName>
</protein>
<feature type="signal peptide" evidence="2">
    <location>
        <begin position="1"/>
        <end position="36"/>
    </location>
</feature>
<dbReference type="EMBL" id="LBZM01000056">
    <property type="protein sequence ID" value="KKR70145.1"/>
    <property type="molecule type" value="Genomic_DNA"/>
</dbReference>
<evidence type="ECO:0008006" key="5">
    <source>
        <dbReference type="Google" id="ProtNLM"/>
    </source>
</evidence>
<feature type="transmembrane region" description="Helical" evidence="1">
    <location>
        <begin position="454"/>
        <end position="479"/>
    </location>
</feature>
<keyword evidence="1" id="KW-0812">Transmembrane</keyword>